<evidence type="ECO:0000313" key="8">
    <source>
        <dbReference type="Proteomes" id="UP001142489"/>
    </source>
</evidence>
<keyword evidence="3 5" id="KW-0067">ATP-binding</keyword>
<dbReference type="Gene3D" id="1.10.560.10">
    <property type="entry name" value="GroEL-like equatorial domain"/>
    <property type="match status" value="2"/>
</dbReference>
<dbReference type="PANTHER" id="PTHR14667:SF2">
    <property type="entry name" value="BARDET-BIEDL SYNDROME 10 PROTEIN"/>
    <property type="match status" value="1"/>
</dbReference>
<keyword evidence="8" id="KW-1185">Reference proteome</keyword>
<dbReference type="PANTHER" id="PTHR14667">
    <property type="entry name" value="BARDET-BIEDL SYNDROME 10 PROTEIN"/>
    <property type="match status" value="1"/>
</dbReference>
<evidence type="ECO:0000256" key="4">
    <source>
        <dbReference type="ARBA" id="ARBA00023186"/>
    </source>
</evidence>
<evidence type="ECO:0000256" key="1">
    <source>
        <dbReference type="ARBA" id="ARBA00008020"/>
    </source>
</evidence>
<dbReference type="InterPro" id="IPR027413">
    <property type="entry name" value="GROEL-like_equatorial_sf"/>
</dbReference>
<dbReference type="GO" id="GO:0051131">
    <property type="term" value="P:chaperone-mediated protein complex assembly"/>
    <property type="evidence" value="ECO:0007669"/>
    <property type="project" value="InterPro"/>
</dbReference>
<comment type="caution">
    <text evidence="7">The sequence shown here is derived from an EMBL/GenBank/DDBJ whole genome shotgun (WGS) entry which is preliminary data.</text>
</comment>
<evidence type="ECO:0008006" key="9">
    <source>
        <dbReference type="Google" id="ProtNLM"/>
    </source>
</evidence>
<proteinExistence type="inferred from homology"/>
<dbReference type="OrthoDB" id="9393833at2759"/>
<dbReference type="InterPro" id="IPR042619">
    <property type="entry name" value="BBS10"/>
</dbReference>
<dbReference type="GO" id="GO:0140662">
    <property type="term" value="F:ATP-dependent protein folding chaperone"/>
    <property type="evidence" value="ECO:0007669"/>
    <property type="project" value="InterPro"/>
</dbReference>
<dbReference type="PRINTS" id="PR00304">
    <property type="entry name" value="TCOMPLEXTCP1"/>
</dbReference>
<dbReference type="InterPro" id="IPR027409">
    <property type="entry name" value="GroEL-like_apical_dom_sf"/>
</dbReference>
<dbReference type="Pfam" id="PF00118">
    <property type="entry name" value="Cpn60_TCP1"/>
    <property type="match status" value="1"/>
</dbReference>
<name>A0A9Q1B5C2_9SAUR</name>
<dbReference type="InterPro" id="IPR002423">
    <property type="entry name" value="Cpn60/GroEL/TCP-1"/>
</dbReference>
<evidence type="ECO:0000256" key="3">
    <source>
        <dbReference type="ARBA" id="ARBA00022840"/>
    </source>
</evidence>
<dbReference type="InterPro" id="IPR017998">
    <property type="entry name" value="Chaperone_TCP-1"/>
</dbReference>
<dbReference type="SUPFAM" id="SSF52029">
    <property type="entry name" value="GroEL apical domain-like"/>
    <property type="match status" value="1"/>
</dbReference>
<accession>A0A9Q1B5C2</accession>
<evidence type="ECO:0000256" key="2">
    <source>
        <dbReference type="ARBA" id="ARBA00022741"/>
    </source>
</evidence>
<organism evidence="7 8">
    <name type="scientific">Phrynocephalus forsythii</name>
    <dbReference type="NCBI Taxonomy" id="171643"/>
    <lineage>
        <taxon>Eukaryota</taxon>
        <taxon>Metazoa</taxon>
        <taxon>Chordata</taxon>
        <taxon>Craniata</taxon>
        <taxon>Vertebrata</taxon>
        <taxon>Euteleostomi</taxon>
        <taxon>Lepidosauria</taxon>
        <taxon>Squamata</taxon>
        <taxon>Bifurcata</taxon>
        <taxon>Unidentata</taxon>
        <taxon>Episquamata</taxon>
        <taxon>Toxicofera</taxon>
        <taxon>Iguania</taxon>
        <taxon>Acrodonta</taxon>
        <taxon>Agamidae</taxon>
        <taxon>Agaminae</taxon>
        <taxon>Phrynocephalus</taxon>
    </lineage>
</organism>
<evidence type="ECO:0000313" key="7">
    <source>
        <dbReference type="EMBL" id="KAJ7338122.1"/>
    </source>
</evidence>
<dbReference type="Gene3D" id="3.30.260.10">
    <property type="entry name" value="TCP-1-like chaperonin intermediate domain"/>
    <property type="match status" value="1"/>
</dbReference>
<dbReference type="InterPro" id="IPR027410">
    <property type="entry name" value="TCP-1-like_intermed_sf"/>
</dbReference>
<sequence length="733" mass="81509">MATAVPLELRRLVQEASALAGVVRGSLGPRGGQVLLARPTGEMLLSRDGRHLLEALNVDSPTARMMITCISTHCSLIGDGAKTFIILLSTLLQGLEKLAEGNSFCNNVQGREKYREKCFRLKQISQFLMMIQTDILDSLMTQKLAQHFLSVFSPSHTDISRESVSLVLEAYFCGKVGYNRQKFLSQLTSDFFFKITADKNRREVLCLVDECFAELHITVTGLPVSSSQILEGLVLPRDFTTYCPADGEKRVLIITESIHFSSESGVEVMITTARQYEASEIWIRKRTATLIKHMHDNNIKVLLSSVKQEETVHYYAKQCGISIVECLSPEVVSFICRIANISPFVPSLHNLSSKITDTVAAVFCQPLQLGTKRFAHIQFIRTCALQLHCLILCGPVHGVTKQYASAFHGAFKMLQQMFTALPLTECYDSKSESGSFSKALANQQGPDAWQHIVEKHIRDSQTGTMKLMPCGYRTEKASGASASTAVRELTCSSVHLQNPWSTMPHFDLPHDALCSEPQKSEDDKASLESLSQACKDLKEVLKRAENKLLENGPFTFTTAQQSNSSRNISEQLHPSENNCTRPDYMVSFVCKENNESGNQKNSKSYIKAGSVIPVGGIFEILLHYYLSAYGKQCQSSNVSLLCILIADVLLSIPKTLCTARKRNAFPQLYLEVTTALRNNHLLPNQKHLESVSCKYQLIVSVLHCASRLLGIDLIIGIKRLPLKAEENNSDIDL</sequence>
<feature type="region of interest" description="Disordered" evidence="6">
    <location>
        <begin position="558"/>
        <end position="579"/>
    </location>
</feature>
<keyword evidence="4 5" id="KW-0143">Chaperone</keyword>
<dbReference type="SUPFAM" id="SSF48592">
    <property type="entry name" value="GroEL equatorial domain-like"/>
    <property type="match status" value="1"/>
</dbReference>
<dbReference type="EMBL" id="JAPFRF010000003">
    <property type="protein sequence ID" value="KAJ7338122.1"/>
    <property type="molecule type" value="Genomic_DNA"/>
</dbReference>
<keyword evidence="2 5" id="KW-0547">Nucleotide-binding</keyword>
<dbReference type="Proteomes" id="UP001142489">
    <property type="component" value="Unassembled WGS sequence"/>
</dbReference>
<dbReference type="GO" id="GO:0005524">
    <property type="term" value="F:ATP binding"/>
    <property type="evidence" value="ECO:0007669"/>
    <property type="project" value="UniProtKB-KW"/>
</dbReference>
<comment type="similarity">
    <text evidence="1 5">Belongs to the TCP-1 chaperonin family.</text>
</comment>
<dbReference type="Gene3D" id="3.50.7.10">
    <property type="entry name" value="GroEL"/>
    <property type="match status" value="1"/>
</dbReference>
<gene>
    <name evidence="7" type="ORF">JRQ81_010713</name>
</gene>
<reference evidence="7" key="1">
    <citation type="journal article" date="2023" name="DNA Res.">
        <title>Chromosome-level genome assembly of Phrynocephalus forsythii using third-generation DNA sequencing and Hi-C analysis.</title>
        <authorList>
            <person name="Qi Y."/>
            <person name="Zhao W."/>
            <person name="Zhao Y."/>
            <person name="Niu C."/>
            <person name="Cao S."/>
            <person name="Zhang Y."/>
        </authorList>
    </citation>
    <scope>NUCLEOTIDE SEQUENCE</scope>
    <source>
        <tissue evidence="7">Muscle</tissue>
    </source>
</reference>
<protein>
    <recommendedName>
        <fullName evidence="9">Bardet-Biedl syndrome 10</fullName>
    </recommendedName>
</protein>
<dbReference type="AlphaFoldDB" id="A0A9Q1B5C2"/>
<evidence type="ECO:0000256" key="5">
    <source>
        <dbReference type="RuleBase" id="RU004187"/>
    </source>
</evidence>
<evidence type="ECO:0000256" key="6">
    <source>
        <dbReference type="SAM" id="MobiDB-lite"/>
    </source>
</evidence>